<dbReference type="Proteomes" id="UP000034324">
    <property type="component" value="Unassembled WGS sequence"/>
</dbReference>
<name>A0A0G0MRY5_9BACT</name>
<keyword evidence="1" id="KW-0732">Signal</keyword>
<dbReference type="Gene3D" id="1.10.530.10">
    <property type="match status" value="1"/>
</dbReference>
<proteinExistence type="predicted"/>
<evidence type="ECO:0000256" key="1">
    <source>
        <dbReference type="SAM" id="SignalP"/>
    </source>
</evidence>
<accession>A0A0G0MRY5</accession>
<reference evidence="2 3" key="1">
    <citation type="journal article" date="2015" name="Nature">
        <title>rRNA introns, odd ribosomes, and small enigmatic genomes across a large radiation of phyla.</title>
        <authorList>
            <person name="Brown C.T."/>
            <person name="Hug L.A."/>
            <person name="Thomas B.C."/>
            <person name="Sharon I."/>
            <person name="Castelle C.J."/>
            <person name="Singh A."/>
            <person name="Wilkins M.J."/>
            <person name="Williams K.H."/>
            <person name="Banfield J.F."/>
        </authorList>
    </citation>
    <scope>NUCLEOTIDE SEQUENCE [LARGE SCALE GENOMIC DNA]</scope>
</reference>
<organism evidence="2 3">
    <name type="scientific">Candidatus Daviesbacteria bacterium GW2011_GWF2_38_6</name>
    <dbReference type="NCBI Taxonomy" id="1618432"/>
    <lineage>
        <taxon>Bacteria</taxon>
        <taxon>Candidatus Daviesiibacteriota</taxon>
    </lineage>
</organism>
<comment type="caution">
    <text evidence="2">The sequence shown here is derived from an EMBL/GenBank/DDBJ whole genome shotgun (WGS) entry which is preliminary data.</text>
</comment>
<evidence type="ECO:0008006" key="4">
    <source>
        <dbReference type="Google" id="ProtNLM"/>
    </source>
</evidence>
<sequence>MNKILLFVFSILISLSFSNTKAQADVPATEPAFEKIEAKQLDEEARILAEYFSLHNSPLANHAQDFIDAAKEYNLDWRLVAAISGVESTFGKFIPGGYNGWGWGVYGNQAIYFKSWREGIFTVSKGLRENYLNKGLTDPYQMNKNYAASPAWGGKVAYFMKDMENFSRKYPVITSSVKIAAVSGQPSLR</sequence>
<gene>
    <name evidence="2" type="ORF">US99_C0071G0003</name>
</gene>
<protein>
    <recommendedName>
        <fullName evidence="4">Mannosyl-glycoprotein endo-beta-N-acetylglucosamidase-like domain-containing protein</fullName>
    </recommendedName>
</protein>
<evidence type="ECO:0000313" key="2">
    <source>
        <dbReference type="EMBL" id="KKQ76449.1"/>
    </source>
</evidence>
<dbReference type="EMBL" id="LBVC01000071">
    <property type="protein sequence ID" value="KKQ76449.1"/>
    <property type="molecule type" value="Genomic_DNA"/>
</dbReference>
<dbReference type="AlphaFoldDB" id="A0A0G0MRY5"/>
<evidence type="ECO:0000313" key="3">
    <source>
        <dbReference type="Proteomes" id="UP000034324"/>
    </source>
</evidence>
<feature type="signal peptide" evidence="1">
    <location>
        <begin position="1"/>
        <end position="24"/>
    </location>
</feature>
<feature type="chain" id="PRO_5002533600" description="Mannosyl-glycoprotein endo-beta-N-acetylglucosamidase-like domain-containing protein" evidence="1">
    <location>
        <begin position="25"/>
        <end position="189"/>
    </location>
</feature>
<dbReference type="InterPro" id="IPR023346">
    <property type="entry name" value="Lysozyme-like_dom_sf"/>
</dbReference>
<dbReference type="SUPFAM" id="SSF53955">
    <property type="entry name" value="Lysozyme-like"/>
    <property type="match status" value="1"/>
</dbReference>